<comment type="caution">
    <text evidence="3">The sequence shown here is derived from an EMBL/GenBank/DDBJ whole genome shotgun (WGS) entry which is preliminary data.</text>
</comment>
<dbReference type="EMBL" id="CAJNOQ010002319">
    <property type="protein sequence ID" value="CAF0951537.1"/>
    <property type="molecule type" value="Genomic_DNA"/>
</dbReference>
<name>A0A814D654_9BILA</name>
<evidence type="ECO:0000256" key="2">
    <source>
        <dbReference type="SAM" id="MobiDB-lite"/>
    </source>
</evidence>
<dbReference type="GO" id="GO:0005737">
    <property type="term" value="C:cytoplasm"/>
    <property type="evidence" value="ECO:0007669"/>
    <property type="project" value="TreeGrafter"/>
</dbReference>
<dbReference type="Pfam" id="PF05291">
    <property type="entry name" value="Bystin"/>
    <property type="match status" value="1"/>
</dbReference>
<keyword evidence="5" id="KW-1185">Reference proteome</keyword>
<feature type="region of interest" description="Disordered" evidence="2">
    <location>
        <begin position="1"/>
        <end position="56"/>
    </location>
</feature>
<dbReference type="Proteomes" id="UP000663829">
    <property type="component" value="Unassembled WGS sequence"/>
</dbReference>
<dbReference type="PANTHER" id="PTHR12821:SF0">
    <property type="entry name" value="BYSTIN"/>
    <property type="match status" value="1"/>
</dbReference>
<dbReference type="OrthoDB" id="2192561at2759"/>
<protein>
    <recommendedName>
        <fullName evidence="6">Bystin</fullName>
    </recommendedName>
</protein>
<evidence type="ECO:0000313" key="3">
    <source>
        <dbReference type="EMBL" id="CAF0951537.1"/>
    </source>
</evidence>
<gene>
    <name evidence="3" type="ORF">GPM918_LOCUS11271</name>
    <name evidence="4" type="ORF">SRO942_LOCUS11270</name>
</gene>
<dbReference type="EMBL" id="CAJOBC010002318">
    <property type="protein sequence ID" value="CAF3727177.1"/>
    <property type="molecule type" value="Genomic_DNA"/>
</dbReference>
<evidence type="ECO:0008006" key="6">
    <source>
        <dbReference type="Google" id="ProtNLM"/>
    </source>
</evidence>
<evidence type="ECO:0000256" key="1">
    <source>
        <dbReference type="ARBA" id="ARBA00007114"/>
    </source>
</evidence>
<dbReference type="GO" id="GO:0030688">
    <property type="term" value="C:preribosome, small subunit precursor"/>
    <property type="evidence" value="ECO:0007669"/>
    <property type="project" value="TreeGrafter"/>
</dbReference>
<dbReference type="PANTHER" id="PTHR12821">
    <property type="entry name" value="BYSTIN"/>
    <property type="match status" value="1"/>
</dbReference>
<comment type="similarity">
    <text evidence="1">Belongs to the bystin family.</text>
</comment>
<dbReference type="GO" id="GO:0030515">
    <property type="term" value="F:snoRNA binding"/>
    <property type="evidence" value="ECO:0007669"/>
    <property type="project" value="TreeGrafter"/>
</dbReference>
<dbReference type="AlphaFoldDB" id="A0A814D654"/>
<reference evidence="3" key="1">
    <citation type="submission" date="2021-02" db="EMBL/GenBank/DDBJ databases">
        <authorList>
            <person name="Nowell W R."/>
        </authorList>
    </citation>
    <scope>NUCLEOTIDE SEQUENCE</scope>
</reference>
<dbReference type="Proteomes" id="UP000681722">
    <property type="component" value="Unassembled WGS sequence"/>
</dbReference>
<dbReference type="GO" id="GO:0006364">
    <property type="term" value="P:rRNA processing"/>
    <property type="evidence" value="ECO:0007669"/>
    <property type="project" value="TreeGrafter"/>
</dbReference>
<dbReference type="InterPro" id="IPR007955">
    <property type="entry name" value="Bystin"/>
</dbReference>
<sequence>MSKNRKEWRHGDPIKVPGALSDQIDRDRSVNNKTNRLKQKRKRSDEDFEDDEQEREQVIDDRLSVKIIQQARQQQAEMVDELLNISQQSEPKGSVLKPEITKRYRLNSDNEEDEQDEFDLVAEEARYDSSEIPINEEDENILKQFMSVNPQQRKLLADIIQEKLTEKKTEIETQLTDKGSSVKELDPRITNMYEQVGEILSRYRSGKIPKAFKILPNLANWEQVLLITEPEKWTAASVYQATRLFASNMNAKMAQRFYNIILLPRIRDDIEEYKKLNFHLYMALRKALFKSSAFFKGIILPLCESGTCTLREAVIVSSIMGKTSVPMLHSAAALLKIAEMNYSGANSIFIRTLIEKRYALPFRVVDALVHHFIKFRTDERELPVLWHQALLSFVQYYRQDISTEQKQALLELIRHHCHVKIGPEIRKLLTEWKCRDEEDQQYAAMDDED</sequence>
<dbReference type="GO" id="GO:0005730">
    <property type="term" value="C:nucleolus"/>
    <property type="evidence" value="ECO:0007669"/>
    <property type="project" value="TreeGrafter"/>
</dbReference>
<evidence type="ECO:0000313" key="5">
    <source>
        <dbReference type="Proteomes" id="UP000663829"/>
    </source>
</evidence>
<organism evidence="3 5">
    <name type="scientific">Didymodactylos carnosus</name>
    <dbReference type="NCBI Taxonomy" id="1234261"/>
    <lineage>
        <taxon>Eukaryota</taxon>
        <taxon>Metazoa</taxon>
        <taxon>Spiralia</taxon>
        <taxon>Gnathifera</taxon>
        <taxon>Rotifera</taxon>
        <taxon>Eurotatoria</taxon>
        <taxon>Bdelloidea</taxon>
        <taxon>Philodinida</taxon>
        <taxon>Philodinidae</taxon>
        <taxon>Didymodactylos</taxon>
    </lineage>
</organism>
<proteinExistence type="inferred from homology"/>
<accession>A0A814D654</accession>
<evidence type="ECO:0000313" key="4">
    <source>
        <dbReference type="EMBL" id="CAF3727177.1"/>
    </source>
</evidence>